<name>A0A9X0B8F5_9EURO</name>
<keyword evidence="2" id="KW-1185">Reference proteome</keyword>
<reference evidence="1" key="1">
    <citation type="submission" date="2022-12" db="EMBL/GenBank/DDBJ databases">
        <authorList>
            <person name="Petersen C."/>
        </authorList>
    </citation>
    <scope>NUCLEOTIDE SEQUENCE</scope>
    <source>
        <strain evidence="1">IBT 29677</strain>
    </source>
</reference>
<dbReference type="Proteomes" id="UP001147747">
    <property type="component" value="Unassembled WGS sequence"/>
</dbReference>
<dbReference type="RefSeq" id="XP_056487619.1">
    <property type="nucleotide sequence ID" value="XM_056632068.1"/>
</dbReference>
<proteinExistence type="predicted"/>
<evidence type="ECO:0000313" key="1">
    <source>
        <dbReference type="EMBL" id="KAJ5391941.1"/>
    </source>
</evidence>
<protein>
    <submittedName>
        <fullName evidence="1">Uncharacterized protein</fullName>
    </submittedName>
</protein>
<accession>A0A9X0B8F5</accession>
<organism evidence="1 2">
    <name type="scientific">Penicillium cosmopolitanum</name>
    <dbReference type="NCBI Taxonomy" id="1131564"/>
    <lineage>
        <taxon>Eukaryota</taxon>
        <taxon>Fungi</taxon>
        <taxon>Dikarya</taxon>
        <taxon>Ascomycota</taxon>
        <taxon>Pezizomycotina</taxon>
        <taxon>Eurotiomycetes</taxon>
        <taxon>Eurotiomycetidae</taxon>
        <taxon>Eurotiales</taxon>
        <taxon>Aspergillaceae</taxon>
        <taxon>Penicillium</taxon>
    </lineage>
</organism>
<reference evidence="1" key="2">
    <citation type="journal article" date="2023" name="IMA Fungus">
        <title>Comparative genomic study of the Penicillium genus elucidates a diverse pangenome and 15 lateral gene transfer events.</title>
        <authorList>
            <person name="Petersen C."/>
            <person name="Sorensen T."/>
            <person name="Nielsen M.R."/>
            <person name="Sondergaard T.E."/>
            <person name="Sorensen J.L."/>
            <person name="Fitzpatrick D.A."/>
            <person name="Frisvad J.C."/>
            <person name="Nielsen K.L."/>
        </authorList>
    </citation>
    <scope>NUCLEOTIDE SEQUENCE</scope>
    <source>
        <strain evidence="1">IBT 29677</strain>
    </source>
</reference>
<evidence type="ECO:0000313" key="2">
    <source>
        <dbReference type="Proteomes" id="UP001147747"/>
    </source>
</evidence>
<gene>
    <name evidence="1" type="ORF">N7509_007431</name>
</gene>
<comment type="caution">
    <text evidence="1">The sequence shown here is derived from an EMBL/GenBank/DDBJ whole genome shotgun (WGS) entry which is preliminary data.</text>
</comment>
<dbReference type="GeneID" id="81371048"/>
<dbReference type="EMBL" id="JAPZBU010000008">
    <property type="protein sequence ID" value="KAJ5391941.1"/>
    <property type="molecule type" value="Genomic_DNA"/>
</dbReference>
<dbReference type="AlphaFoldDB" id="A0A9X0B8F5"/>
<sequence>MSLPYRPNVNYGREYRLLSTYISCYSSVSNQKNKDPLVTCFLKMQEESSTYSLHVQDREKLVVKEEGIKSLTRDHQATTDVDSKLTSQVDELLEDFKSGHEALKRDFEEMD</sequence>